<keyword evidence="2" id="KW-1185">Reference proteome</keyword>
<reference evidence="2" key="1">
    <citation type="submission" date="2016-11" db="EMBL/GenBank/DDBJ databases">
        <authorList>
            <person name="Varghese N."/>
            <person name="Submissions S."/>
        </authorList>
    </citation>
    <scope>NUCLEOTIDE SEQUENCE [LARGE SCALE GENOMIC DNA]</scope>
    <source>
        <strain evidence="2">DSM 18569</strain>
    </source>
</reference>
<sequence length="319" mass="36029">MALTITNVVAQFGAYYLNQGQNIARLYSLLRSPTTTESMFTPINTDDTMWRAAKTIFSRVVQPFQKAFTPLAGVEFQPVEIRQFRIKVDAQEYPDELEDTWLAFLDGPEIDRKAWPFVRWYVEVYLIPQIKQDIEFNEIFQGVYQAPTPGTPGAAGTAINGLKMIINGHITAGRTTPIVTGALELTNPEALVEQFESFADGIHKDYWEIPMMLGCSPTVARQFLRGQERKYGKNTGGGALDLTINKTNIKLQPLPSHRSTEKIWCTPVGNAIMLRRKVKNQSAVQVENVDRLLKFFTDFSMGVGFILPEILFTNDRELV</sequence>
<dbReference type="OrthoDB" id="1408849at2"/>
<organism evidence="1 2">
    <name type="scientific">Hymenobacter psychrotolerans DSM 18569</name>
    <dbReference type="NCBI Taxonomy" id="1121959"/>
    <lineage>
        <taxon>Bacteria</taxon>
        <taxon>Pseudomonadati</taxon>
        <taxon>Bacteroidota</taxon>
        <taxon>Cytophagia</taxon>
        <taxon>Cytophagales</taxon>
        <taxon>Hymenobacteraceae</taxon>
        <taxon>Hymenobacter</taxon>
    </lineage>
</organism>
<dbReference type="AlphaFoldDB" id="A0A1M7E6N4"/>
<dbReference type="Proteomes" id="UP000183947">
    <property type="component" value="Unassembled WGS sequence"/>
</dbReference>
<proteinExistence type="predicted"/>
<accession>A0A1M7E6N4</accession>
<protein>
    <recommendedName>
        <fullName evidence="3">Phage major capsid protein E</fullName>
    </recommendedName>
</protein>
<name>A0A1M7E6N4_9BACT</name>
<dbReference type="STRING" id="1121959.SAMN02746009_03534"/>
<gene>
    <name evidence="1" type="ORF">SAMN02746009_03534</name>
</gene>
<evidence type="ECO:0000313" key="1">
    <source>
        <dbReference type="EMBL" id="SHL87404.1"/>
    </source>
</evidence>
<evidence type="ECO:0000313" key="2">
    <source>
        <dbReference type="Proteomes" id="UP000183947"/>
    </source>
</evidence>
<dbReference type="EMBL" id="FRAS01000024">
    <property type="protein sequence ID" value="SHL87404.1"/>
    <property type="molecule type" value="Genomic_DNA"/>
</dbReference>
<dbReference type="RefSeq" id="WP_073287990.1">
    <property type="nucleotide sequence ID" value="NZ_FRAS01000024.1"/>
</dbReference>
<evidence type="ECO:0008006" key="3">
    <source>
        <dbReference type="Google" id="ProtNLM"/>
    </source>
</evidence>